<dbReference type="KEGG" id="mcha:111010810"/>
<dbReference type="AlphaFoldDB" id="A0A6J1CEM3"/>
<gene>
    <name evidence="3" type="primary">LOC111010810</name>
</gene>
<dbReference type="InterPro" id="IPR020864">
    <property type="entry name" value="MACPF"/>
</dbReference>
<dbReference type="PANTHER" id="PTHR33199:SF8">
    <property type="entry name" value="MACPF DOMAIN-CONTAINING PROTEIN NSL1"/>
    <property type="match status" value="1"/>
</dbReference>
<reference evidence="3" key="1">
    <citation type="submission" date="2025-08" db="UniProtKB">
        <authorList>
            <consortium name="RefSeq"/>
        </authorList>
    </citation>
    <scope>IDENTIFICATION</scope>
    <source>
        <strain evidence="3">OHB3-1</strain>
    </source>
</reference>
<dbReference type="RefSeq" id="XP_022140066.1">
    <property type="nucleotide sequence ID" value="XM_022284374.1"/>
</dbReference>
<dbReference type="PANTHER" id="PTHR33199">
    <property type="entry name" value="MACPF DOMAIN-CONTAINING PROTEIN CAD1"/>
    <property type="match status" value="1"/>
</dbReference>
<keyword evidence="2" id="KW-1185">Reference proteome</keyword>
<dbReference type="Proteomes" id="UP000504603">
    <property type="component" value="Unplaced"/>
</dbReference>
<dbReference type="GO" id="GO:0009626">
    <property type="term" value="P:plant-type hypersensitive response"/>
    <property type="evidence" value="ECO:0007669"/>
    <property type="project" value="TreeGrafter"/>
</dbReference>
<dbReference type="PROSITE" id="PS51412">
    <property type="entry name" value="MACPF_2"/>
    <property type="match status" value="1"/>
</dbReference>
<dbReference type="GO" id="GO:2000031">
    <property type="term" value="P:regulation of salicylic acid mediated signaling pathway"/>
    <property type="evidence" value="ECO:0007669"/>
    <property type="project" value="InterPro"/>
</dbReference>
<evidence type="ECO:0000259" key="1">
    <source>
        <dbReference type="PROSITE" id="PS51412"/>
    </source>
</evidence>
<evidence type="ECO:0000313" key="2">
    <source>
        <dbReference type="Proteomes" id="UP000504603"/>
    </source>
</evidence>
<name>A0A6J1CEM3_MOMCH</name>
<protein>
    <submittedName>
        <fullName evidence="3">MACPF domain-containing protein NSL1</fullName>
    </submittedName>
</protein>
<sequence>MSFNVHRFDPQSAAEKAVSVLGFGYDLCNDIRLSSCKPGPSGSKLIHLDPTRTKDLVLPPGIVVPNVSTSIKCDKGERTRFRSDVISFNQMSEQFNQQLCLSGKIPSGFFNAMFNFKGNWQNDAGSTKSLAFDGCFITLYNIELERSHITLSEQLKREVPSSWDPAALAEFIEKYGTHVVVGVKMGGKDVIYMRQLRESNLEQNEVQKTLKQLADDRFSEDANATGSFTSHPAAPKIKDEYSVPWELRNAFAASIKPPIVSHSKSDELMKIFVRRGGVDIGQSHNQWLSTISQSPNVISMSFVPITSLMNGIRGNGFLSHAVNLYLRYKPPIEELQQFLEFQLPRQWAPVYADLPLATRHRNQASPSLKFTLMGPRLYVNTTKVDAQNRPVTGIRLFLEGKKSDHLAVHLQHLSSLPKTLQLSDDLSYKPIDEPEEKGYFEPVKWSIFSHVCTAPVEYNGSLIDDDSASIVTKAWFEVKVVGMRKVLFLRLGFSMVASAVIRRSEWEGPSTTSRKSGLISTFISTRFSTGLHQPEKQPKIELNSAVYPDGPPLTSRAMKMLNVINTKEMVRGPENSPGYWVVTGAKLCVEGGRISVKVKYALLTILSEDSMI</sequence>
<feature type="domain" description="MACPF" evidence="1">
    <location>
        <begin position="4"/>
        <end position="339"/>
    </location>
</feature>
<organism evidence="2 3">
    <name type="scientific">Momordica charantia</name>
    <name type="common">Bitter gourd</name>
    <name type="synonym">Balsam pear</name>
    <dbReference type="NCBI Taxonomy" id="3673"/>
    <lineage>
        <taxon>Eukaryota</taxon>
        <taxon>Viridiplantae</taxon>
        <taxon>Streptophyta</taxon>
        <taxon>Embryophyta</taxon>
        <taxon>Tracheophyta</taxon>
        <taxon>Spermatophyta</taxon>
        <taxon>Magnoliopsida</taxon>
        <taxon>eudicotyledons</taxon>
        <taxon>Gunneridae</taxon>
        <taxon>Pentapetalae</taxon>
        <taxon>rosids</taxon>
        <taxon>fabids</taxon>
        <taxon>Cucurbitales</taxon>
        <taxon>Cucurbitaceae</taxon>
        <taxon>Momordiceae</taxon>
        <taxon>Momordica</taxon>
    </lineage>
</organism>
<dbReference type="SMART" id="SM00457">
    <property type="entry name" value="MACPF"/>
    <property type="match status" value="1"/>
</dbReference>
<evidence type="ECO:0000313" key="3">
    <source>
        <dbReference type="RefSeq" id="XP_022140066.1"/>
    </source>
</evidence>
<accession>A0A6J1CEM3</accession>
<proteinExistence type="predicted"/>
<dbReference type="OrthoDB" id="1366754at2759"/>
<dbReference type="GeneID" id="111010810"/>
<dbReference type="InterPro" id="IPR044663">
    <property type="entry name" value="CAD1/NSL1-like"/>
</dbReference>
<dbReference type="Pfam" id="PF01823">
    <property type="entry name" value="MACPF"/>
    <property type="match status" value="1"/>
</dbReference>
<dbReference type="GO" id="GO:0005886">
    <property type="term" value="C:plasma membrane"/>
    <property type="evidence" value="ECO:0007669"/>
    <property type="project" value="TreeGrafter"/>
</dbReference>